<dbReference type="EMBL" id="BLAL01000058">
    <property type="protein sequence ID" value="GES81592.1"/>
    <property type="molecule type" value="Genomic_DNA"/>
</dbReference>
<gene>
    <name evidence="2" type="ORF">RCL2_000883900</name>
</gene>
<evidence type="ECO:0000313" key="3">
    <source>
        <dbReference type="Proteomes" id="UP000615446"/>
    </source>
</evidence>
<feature type="compositionally biased region" description="Acidic residues" evidence="1">
    <location>
        <begin position="65"/>
        <end position="90"/>
    </location>
</feature>
<sequence>MSTQFHYRPMVRNLYTTTLDYMLIYGYSNTGQFNVKDEDYVSSSDEYSEDSSDDESINERIQQLNDDDVDVDENDDDKEIGSDIDVDEDDYDKKIGIGDDVDIENDDDNEEIDILKLKML</sequence>
<proteinExistence type="predicted"/>
<evidence type="ECO:0000256" key="1">
    <source>
        <dbReference type="SAM" id="MobiDB-lite"/>
    </source>
</evidence>
<protein>
    <submittedName>
        <fullName evidence="2">Uncharacterized protein</fullName>
    </submittedName>
</protein>
<evidence type="ECO:0000313" key="2">
    <source>
        <dbReference type="EMBL" id="GES81592.1"/>
    </source>
</evidence>
<name>A0A8H3QJP4_9GLOM</name>
<dbReference type="Proteomes" id="UP000615446">
    <property type="component" value="Unassembled WGS sequence"/>
</dbReference>
<accession>A0A8H3QJP4</accession>
<comment type="caution">
    <text evidence="2">The sequence shown here is derived from an EMBL/GenBank/DDBJ whole genome shotgun (WGS) entry which is preliminary data.</text>
</comment>
<dbReference type="AlphaFoldDB" id="A0A8H3QJP4"/>
<feature type="compositionally biased region" description="Acidic residues" evidence="1">
    <location>
        <begin position="46"/>
        <end position="56"/>
    </location>
</feature>
<reference evidence="2" key="1">
    <citation type="submission" date="2019-10" db="EMBL/GenBank/DDBJ databases">
        <title>Conservation and host-specific expression of non-tandemly repeated heterogenous ribosome RNA gene in arbuscular mycorrhizal fungi.</title>
        <authorList>
            <person name="Maeda T."/>
            <person name="Kobayashi Y."/>
            <person name="Nakagawa T."/>
            <person name="Ezawa T."/>
            <person name="Yamaguchi K."/>
            <person name="Bino T."/>
            <person name="Nishimoto Y."/>
            <person name="Shigenobu S."/>
            <person name="Kawaguchi M."/>
        </authorList>
    </citation>
    <scope>NUCLEOTIDE SEQUENCE</scope>
    <source>
        <strain evidence="2">HR1</strain>
    </source>
</reference>
<feature type="region of interest" description="Disordered" evidence="1">
    <location>
        <begin position="39"/>
        <end position="93"/>
    </location>
</feature>
<organism evidence="2 3">
    <name type="scientific">Rhizophagus clarus</name>
    <dbReference type="NCBI Taxonomy" id="94130"/>
    <lineage>
        <taxon>Eukaryota</taxon>
        <taxon>Fungi</taxon>
        <taxon>Fungi incertae sedis</taxon>
        <taxon>Mucoromycota</taxon>
        <taxon>Glomeromycotina</taxon>
        <taxon>Glomeromycetes</taxon>
        <taxon>Glomerales</taxon>
        <taxon>Glomeraceae</taxon>
        <taxon>Rhizophagus</taxon>
    </lineage>
</organism>